<evidence type="ECO:0000313" key="2">
    <source>
        <dbReference type="EMBL" id="MCO1653899.1"/>
    </source>
</evidence>
<accession>A0ABT0ZT54</accession>
<dbReference type="Gene3D" id="3.40.710.10">
    <property type="entry name" value="DD-peptidase/beta-lactamase superfamily"/>
    <property type="match status" value="1"/>
</dbReference>
<comment type="caution">
    <text evidence="2">The sequence shown here is derived from an EMBL/GenBank/DDBJ whole genome shotgun (WGS) entry which is preliminary data.</text>
</comment>
<name>A0ABT0ZT54_9PSEU</name>
<dbReference type="SUPFAM" id="SSF56601">
    <property type="entry name" value="beta-lactamase/transpeptidase-like"/>
    <property type="match status" value="1"/>
</dbReference>
<proteinExistence type="predicted"/>
<dbReference type="PANTHER" id="PTHR46825">
    <property type="entry name" value="D-ALANYL-D-ALANINE-CARBOXYPEPTIDASE/ENDOPEPTIDASE AMPH"/>
    <property type="match status" value="1"/>
</dbReference>
<dbReference type="RefSeq" id="WP_252435513.1">
    <property type="nucleotide sequence ID" value="NZ_JAGSOV010000008.1"/>
</dbReference>
<reference evidence="2" key="1">
    <citation type="submission" date="2021-04" db="EMBL/GenBank/DDBJ databases">
        <title>Pseudonocardia sp. nov., isolated from sandy soil of mangrove forest.</title>
        <authorList>
            <person name="Zan Z."/>
            <person name="Huang R."/>
            <person name="Liu W."/>
        </authorList>
    </citation>
    <scope>NUCLEOTIDE SEQUENCE</scope>
    <source>
        <strain evidence="2">S2-4</strain>
    </source>
</reference>
<sequence length="360" mass="38016">MAEFGSGSGGGRRAVQRLLDRAVVEAGLPGIVAAVRDGDGEWSGSAGVADTATGRARHPDDRFRIGSATKMVVAAVVLQLAGEGVLGLDDPVERWLPGVVRGHGHDGALVAVRQLLDHTSGVHSYTEDMDRLSRFPAYTPQLLVELAMDHPPDFPPGTGWRYSQTNYVLAGMIVERATGRALEGEIDRRIARPLGLEGTYLPVGGDPTIRGPHARHYTKMTDPAPDAAVHDATELDPSMFWAAGGMVSTTGDLLRFLAALLGGRLLGPAEQQRMVRTVPTVDWIADSAYGLGISALALPCGTTVWGMGGALFGSWTYAYGSPDGAHLVVLNTNGDWGGGGWADPIGVFTDVLRAEFCPGR</sequence>
<protein>
    <submittedName>
        <fullName evidence="2">Beta-lactamase family protein</fullName>
    </submittedName>
</protein>
<evidence type="ECO:0000259" key="1">
    <source>
        <dbReference type="Pfam" id="PF00144"/>
    </source>
</evidence>
<dbReference type="Pfam" id="PF00144">
    <property type="entry name" value="Beta-lactamase"/>
    <property type="match status" value="1"/>
</dbReference>
<dbReference type="PANTHER" id="PTHR46825:SF7">
    <property type="entry name" value="D-ALANYL-D-ALANINE CARBOXYPEPTIDASE"/>
    <property type="match status" value="1"/>
</dbReference>
<feature type="domain" description="Beta-lactamase-related" evidence="1">
    <location>
        <begin position="16"/>
        <end position="328"/>
    </location>
</feature>
<evidence type="ECO:0000313" key="3">
    <source>
        <dbReference type="Proteomes" id="UP001165283"/>
    </source>
</evidence>
<dbReference type="EMBL" id="JAGSOV010000008">
    <property type="protein sequence ID" value="MCO1653899.1"/>
    <property type="molecule type" value="Genomic_DNA"/>
</dbReference>
<dbReference type="InterPro" id="IPR050491">
    <property type="entry name" value="AmpC-like"/>
</dbReference>
<dbReference type="InterPro" id="IPR012338">
    <property type="entry name" value="Beta-lactam/transpept-like"/>
</dbReference>
<gene>
    <name evidence="2" type="ORF">KDL28_02400</name>
</gene>
<dbReference type="InterPro" id="IPR001466">
    <property type="entry name" value="Beta-lactam-related"/>
</dbReference>
<dbReference type="Proteomes" id="UP001165283">
    <property type="component" value="Unassembled WGS sequence"/>
</dbReference>
<keyword evidence="3" id="KW-1185">Reference proteome</keyword>
<organism evidence="2 3">
    <name type="scientific">Pseudonocardia humida</name>
    <dbReference type="NCBI Taxonomy" id="2800819"/>
    <lineage>
        <taxon>Bacteria</taxon>
        <taxon>Bacillati</taxon>
        <taxon>Actinomycetota</taxon>
        <taxon>Actinomycetes</taxon>
        <taxon>Pseudonocardiales</taxon>
        <taxon>Pseudonocardiaceae</taxon>
        <taxon>Pseudonocardia</taxon>
    </lineage>
</organism>